<sequence>MTPYEFTCPDCHREIPVTDPMREATLANGCPVCGRAVAEDNFATGSRC</sequence>
<dbReference type="EMBL" id="AOII01000014">
    <property type="protein sequence ID" value="ELY82834.1"/>
    <property type="molecule type" value="Genomic_DNA"/>
</dbReference>
<dbReference type="eggNOG" id="arCOG06412">
    <property type="taxonomic scope" value="Archaea"/>
</dbReference>
<reference evidence="1 2" key="1">
    <citation type="journal article" date="2014" name="PLoS Genet.">
        <title>Phylogenetically driven sequencing of extremely halophilic archaea reveals strategies for static and dynamic osmo-response.</title>
        <authorList>
            <person name="Becker E.A."/>
            <person name="Seitzer P.M."/>
            <person name="Tritt A."/>
            <person name="Larsen D."/>
            <person name="Krusor M."/>
            <person name="Yao A.I."/>
            <person name="Wu D."/>
            <person name="Madern D."/>
            <person name="Eisen J.A."/>
            <person name="Darling A.E."/>
            <person name="Facciotti M.T."/>
        </authorList>
    </citation>
    <scope>NUCLEOTIDE SEQUENCE [LARGE SCALE GENOMIC DNA]</scope>
    <source>
        <strain evidence="1 2">DSM 3751</strain>
    </source>
</reference>
<accession>L9Z8Y2</accession>
<protein>
    <submittedName>
        <fullName evidence="1">Uncharacterized protein</fullName>
    </submittedName>
</protein>
<dbReference type="InterPro" id="IPR055982">
    <property type="entry name" value="DUF7560"/>
</dbReference>
<dbReference type="RefSeq" id="WP_006183803.1">
    <property type="nucleotide sequence ID" value="NZ_AOII01000014.1"/>
</dbReference>
<evidence type="ECO:0000313" key="2">
    <source>
        <dbReference type="Proteomes" id="UP000011618"/>
    </source>
</evidence>
<organism evidence="1 2">
    <name type="scientific">Natrinema pallidum DSM 3751</name>
    <dbReference type="NCBI Taxonomy" id="1227495"/>
    <lineage>
        <taxon>Archaea</taxon>
        <taxon>Methanobacteriati</taxon>
        <taxon>Methanobacteriota</taxon>
        <taxon>Stenosarchaea group</taxon>
        <taxon>Halobacteria</taxon>
        <taxon>Halobacteriales</taxon>
        <taxon>Natrialbaceae</taxon>
        <taxon>Natrinema</taxon>
    </lineage>
</organism>
<gene>
    <name evidence="1" type="ORF">C487_01105</name>
</gene>
<dbReference type="Pfam" id="PF24441">
    <property type="entry name" value="DUF7560"/>
    <property type="match status" value="1"/>
</dbReference>
<proteinExistence type="predicted"/>
<evidence type="ECO:0000313" key="1">
    <source>
        <dbReference type="EMBL" id="ELY82834.1"/>
    </source>
</evidence>
<dbReference type="AlphaFoldDB" id="L9Z8Y2"/>
<dbReference type="Proteomes" id="UP000011618">
    <property type="component" value="Unassembled WGS sequence"/>
</dbReference>
<name>L9Z8Y2_9EURY</name>
<comment type="caution">
    <text evidence="1">The sequence shown here is derived from an EMBL/GenBank/DDBJ whole genome shotgun (WGS) entry which is preliminary data.</text>
</comment>
<dbReference type="PATRIC" id="fig|1227495.3.peg.212"/>